<accession>A0A3D8R8V2</accession>
<evidence type="ECO:0000259" key="3">
    <source>
        <dbReference type="Pfam" id="PF10374"/>
    </source>
</evidence>
<feature type="domain" description="DNA/RNA-binding" evidence="2">
    <location>
        <begin position="185"/>
        <end position="467"/>
    </location>
</feature>
<dbReference type="Pfam" id="PF10373">
    <property type="entry name" value="EST1_DNA_bind"/>
    <property type="match status" value="1"/>
</dbReference>
<comment type="caution">
    <text evidence="4">The sequence shown here is derived from an EMBL/GenBank/DDBJ whole genome shotgun (WGS) entry which is preliminary data.</text>
</comment>
<protein>
    <recommendedName>
        <fullName evidence="6">DNA/RNA-binding domain-containing protein</fullName>
    </recommendedName>
</protein>
<feature type="domain" description="Telomerase activating protein Est1-like N-terminal" evidence="3">
    <location>
        <begin position="55"/>
        <end position="175"/>
    </location>
</feature>
<name>A0A3D8R8V2_9HELO</name>
<dbReference type="PANTHER" id="PTHR15696">
    <property type="entry name" value="SMG-7 SUPPRESSOR WITH MORPHOLOGICAL EFFECT ON GENITALIA PROTEIN 7"/>
    <property type="match status" value="1"/>
</dbReference>
<dbReference type="SUPFAM" id="SSF48452">
    <property type="entry name" value="TPR-like"/>
    <property type="match status" value="1"/>
</dbReference>
<sequence>MEPWTLALQTEQDLKAQLKKDHPLFDDVEHLILQMRVACEATIFADFEFATKQSVELHLWDSHSVINNRYRKLVNHFRSGDRDQKKYAVERRKLEKRYADFIKTSQFFYKGYIQRLASHFTGLQDLRRIAHQLSLESLTVDQRVQVSSEVEQLITLSCYNTLLHLGDLSRYRNLLRVKDRSWETALTYYRLACELNPNSGSSQNQMAVIALADQNHLDALYYLYRAIAVEDPYPLAKANIEIEFKKILSAWEKGPTAKGDNAATLVLWFVRLHAKFYKGVDFATREELENEVLHQLAVQLKEDRTIEATLERFVIINVAAEYTAGLRYNESQSEDAKHAFFFILGFNVRTLFLLLQILQPELEDPAEGEDLPSGTGATASDVPRERITVITRRVLPALRHYSTWLVSRVEILVAVPDLNVQLHLKELFKIYADVLTRLANFFPVVELPEVNYLLEEDETTIGFKPFRDGNIPPQCNLYHDENGLKPRMTDPGIKRSHPNIEMQARVRDIMLCGLTIAVDAKFPVSIDQTTSTFNYVEVGLPATSPVHIGHQESSLASVALPQPKHAHTASSYKAAAHLKQYNDDVASVTESAQSMETFMHDMVDSLLEPSTTKHLNSDETSYGMHSHTANEVFAVPEAQNGTQNHRQSFSTPKMLPSLGGMGGIWSSPFTPHPNELQSMSPDRPSTARQLSPLQLATHEQQAQTAVALDEMTSFASSVRNSWGAPPSQPVSQMLQDTLAQQYAQFPQSSGFTNTSSIYENNTPAPGIRNIGRNVSRAGFNGNNTTMYTGASDFDRTTMLQSSIWPGSQPTGWQYNQTPPGGQGG</sequence>
<evidence type="ECO:0000313" key="5">
    <source>
        <dbReference type="Proteomes" id="UP000256328"/>
    </source>
</evidence>
<dbReference type="InterPro" id="IPR045153">
    <property type="entry name" value="Est1/Ebs1-like"/>
</dbReference>
<dbReference type="Gene3D" id="1.25.40.10">
    <property type="entry name" value="Tetratricopeptide repeat domain"/>
    <property type="match status" value="1"/>
</dbReference>
<evidence type="ECO:0000256" key="1">
    <source>
        <dbReference type="SAM" id="MobiDB-lite"/>
    </source>
</evidence>
<gene>
    <name evidence="4" type="ORF">BP5796_08681</name>
</gene>
<dbReference type="Proteomes" id="UP000256328">
    <property type="component" value="Unassembled WGS sequence"/>
</dbReference>
<organism evidence="4 5">
    <name type="scientific">Coleophoma crateriformis</name>
    <dbReference type="NCBI Taxonomy" id="565419"/>
    <lineage>
        <taxon>Eukaryota</taxon>
        <taxon>Fungi</taxon>
        <taxon>Dikarya</taxon>
        <taxon>Ascomycota</taxon>
        <taxon>Pezizomycotina</taxon>
        <taxon>Leotiomycetes</taxon>
        <taxon>Helotiales</taxon>
        <taxon>Dermateaceae</taxon>
        <taxon>Coleophoma</taxon>
    </lineage>
</organism>
<feature type="region of interest" description="Disordered" evidence="1">
    <location>
        <begin position="804"/>
        <end position="824"/>
    </location>
</feature>
<keyword evidence="5" id="KW-1185">Reference proteome</keyword>
<evidence type="ECO:0000259" key="2">
    <source>
        <dbReference type="Pfam" id="PF10373"/>
    </source>
</evidence>
<dbReference type="Pfam" id="PF10374">
    <property type="entry name" value="EST1"/>
    <property type="match status" value="1"/>
</dbReference>
<dbReference type="InterPro" id="IPR019458">
    <property type="entry name" value="Est1-like_N"/>
</dbReference>
<dbReference type="InterPro" id="IPR011990">
    <property type="entry name" value="TPR-like_helical_dom_sf"/>
</dbReference>
<dbReference type="PANTHER" id="PTHR15696:SF36">
    <property type="entry name" value="NONSENSE-MEDIATED MRNA DECAY FACTOR"/>
    <property type="match status" value="1"/>
</dbReference>
<dbReference type="EMBL" id="PDLN01000012">
    <property type="protein sequence ID" value="RDW70284.1"/>
    <property type="molecule type" value="Genomic_DNA"/>
</dbReference>
<dbReference type="OrthoDB" id="69928at2759"/>
<dbReference type="InterPro" id="IPR018834">
    <property type="entry name" value="DNA/RNA-bd_Est1-type"/>
</dbReference>
<dbReference type="AlphaFoldDB" id="A0A3D8R8V2"/>
<proteinExistence type="predicted"/>
<evidence type="ECO:0008006" key="6">
    <source>
        <dbReference type="Google" id="ProtNLM"/>
    </source>
</evidence>
<reference evidence="4 5" key="1">
    <citation type="journal article" date="2018" name="IMA Fungus">
        <title>IMA Genome-F 9: Draft genome sequence of Annulohypoxylon stygium, Aspergillus mulundensis, Berkeleyomyces basicola (syn. Thielaviopsis basicola), Ceratocystis smalleyi, two Cercospora beticola strains, Coleophoma cylindrospora, Fusarium fracticaudum, Phialophora cf. hyalina, and Morchella septimelata.</title>
        <authorList>
            <person name="Wingfield B.D."/>
            <person name="Bills G.F."/>
            <person name="Dong Y."/>
            <person name="Huang W."/>
            <person name="Nel W.J."/>
            <person name="Swalarsk-Parry B.S."/>
            <person name="Vaghefi N."/>
            <person name="Wilken P.M."/>
            <person name="An Z."/>
            <person name="de Beer Z.W."/>
            <person name="De Vos L."/>
            <person name="Chen L."/>
            <person name="Duong T.A."/>
            <person name="Gao Y."/>
            <person name="Hammerbacher A."/>
            <person name="Kikkert J.R."/>
            <person name="Li Y."/>
            <person name="Li H."/>
            <person name="Li K."/>
            <person name="Li Q."/>
            <person name="Liu X."/>
            <person name="Ma X."/>
            <person name="Naidoo K."/>
            <person name="Pethybridge S.J."/>
            <person name="Sun J."/>
            <person name="Steenkamp E.T."/>
            <person name="van der Nest M.A."/>
            <person name="van Wyk S."/>
            <person name="Wingfield M.J."/>
            <person name="Xiong C."/>
            <person name="Yue Q."/>
            <person name="Zhang X."/>
        </authorList>
    </citation>
    <scope>NUCLEOTIDE SEQUENCE [LARGE SCALE GENOMIC DNA]</scope>
    <source>
        <strain evidence="4 5">BP5796</strain>
    </source>
</reference>
<evidence type="ECO:0000313" key="4">
    <source>
        <dbReference type="EMBL" id="RDW70284.1"/>
    </source>
</evidence>